<proteinExistence type="predicted"/>
<organism evidence="1 2">
    <name type="scientific">Panagrolaimus sp. JU765</name>
    <dbReference type="NCBI Taxonomy" id="591449"/>
    <lineage>
        <taxon>Eukaryota</taxon>
        <taxon>Metazoa</taxon>
        <taxon>Ecdysozoa</taxon>
        <taxon>Nematoda</taxon>
        <taxon>Chromadorea</taxon>
        <taxon>Rhabditida</taxon>
        <taxon>Tylenchina</taxon>
        <taxon>Panagrolaimomorpha</taxon>
        <taxon>Panagrolaimoidea</taxon>
        <taxon>Panagrolaimidae</taxon>
        <taxon>Panagrolaimus</taxon>
    </lineage>
</organism>
<dbReference type="WBParaSite" id="JU765_v2.g20027.t1">
    <property type="protein sequence ID" value="JU765_v2.g20027.t1"/>
    <property type="gene ID" value="JU765_v2.g20027"/>
</dbReference>
<name>A0AC34QW53_9BILA</name>
<reference evidence="2" key="1">
    <citation type="submission" date="2022-11" db="UniProtKB">
        <authorList>
            <consortium name="WormBaseParasite"/>
        </authorList>
    </citation>
    <scope>IDENTIFICATION</scope>
</reference>
<sequence>MMLFGKRNKDKKLAKQSSKSDLNDKNVPSSNQPVLGVPLSVAVKNSRSHDGIPVPALVRQCIDYVEQHGLEMEGIYRVSAPISRLDELEKQANSGGKIGFVDPHDAAGLLKRFLRQLPDHLLGFPPLAPSSFENVANSCHCKSDVACTCEAVEHLKEMLKRAPKENFYLIAYVFLHARHVVDKVWHLSDSSNKLISAKTQ</sequence>
<evidence type="ECO:0000313" key="1">
    <source>
        <dbReference type="Proteomes" id="UP000887576"/>
    </source>
</evidence>
<evidence type="ECO:0000313" key="2">
    <source>
        <dbReference type="WBParaSite" id="JU765_v2.g20027.t1"/>
    </source>
</evidence>
<dbReference type="Proteomes" id="UP000887576">
    <property type="component" value="Unplaced"/>
</dbReference>
<accession>A0AC34QW53</accession>
<protein>
    <submittedName>
        <fullName evidence="2">Rho-GAP domain-containing protein</fullName>
    </submittedName>
</protein>